<dbReference type="EMBL" id="HBIC01034549">
    <property type="protein sequence ID" value="CAE0288744.1"/>
    <property type="molecule type" value="Transcribed_RNA"/>
</dbReference>
<dbReference type="SUPFAM" id="SSF49785">
    <property type="entry name" value="Galactose-binding domain-like"/>
    <property type="match status" value="1"/>
</dbReference>
<accession>A0A7S3H9C0</accession>
<proteinExistence type="predicted"/>
<protein>
    <submittedName>
        <fullName evidence="1">Uncharacterized protein</fullName>
    </submittedName>
</protein>
<organism evidence="1">
    <name type="scientific">Spumella elongata</name>
    <dbReference type="NCBI Taxonomy" id="89044"/>
    <lineage>
        <taxon>Eukaryota</taxon>
        <taxon>Sar</taxon>
        <taxon>Stramenopiles</taxon>
        <taxon>Ochrophyta</taxon>
        <taxon>Chrysophyceae</taxon>
        <taxon>Chromulinales</taxon>
        <taxon>Chromulinaceae</taxon>
        <taxon>Spumella</taxon>
    </lineage>
</organism>
<evidence type="ECO:0000313" key="1">
    <source>
        <dbReference type="EMBL" id="CAE0288744.1"/>
    </source>
</evidence>
<sequence>MSSKHTMRLSVHARYWLPLDLVINEVVRQRVKHDDGSKEVAISSVDFLLDDTDNFILNDPVNSNSGCNTKSRNGNLNKNRLWESVLNELENTCISKTERANKHYELGETVYTVPVIGHKVFLPPSTDEDFELGAYREIRELRLGGPFTHERLNKSMVKKIKLNPAQFMYWEGRYYDATKVYNYKAETNSLKPLGICSAPKPSMLADVSKSNVVEFTKNITFHNSLHKRAHQYCRIQHQGVDSASSFYSYRNCVGGWEQKGSNDYLEINLGYPRSITHIGTAGEVPMMQSFPARRNVGRRRMQQFRAHAESQETHLLMRDGNGVRVNRFAPHVRILAQGEQALRWVTSYEVHYRHAVTNKWTLLAVTSANTDAFTEDILDLTPYFNAKDGLFTQYLRIKPVESHNRPVMRVAVYGVDPVQKARQEGGGVNDLGDDADLEPVLNNDDVPTISYTIIHSSPRAGPIYVRDGLPRYYKSNYCRYYNDDAPRAMKRKDFQGMMVDYGKTGYTETKADYMHGIDYKMS</sequence>
<dbReference type="InterPro" id="IPR008979">
    <property type="entry name" value="Galactose-bd-like_sf"/>
</dbReference>
<gene>
    <name evidence="1" type="ORF">SELO1098_LOCUS17587</name>
</gene>
<dbReference type="PANTHER" id="PTHR24543">
    <property type="entry name" value="MULTICOPPER OXIDASE-RELATED"/>
    <property type="match status" value="1"/>
</dbReference>
<dbReference type="Gene3D" id="2.60.120.260">
    <property type="entry name" value="Galactose-binding domain-like"/>
    <property type="match status" value="1"/>
</dbReference>
<dbReference type="AlphaFoldDB" id="A0A7S3H9C0"/>
<reference evidence="1" key="1">
    <citation type="submission" date="2021-01" db="EMBL/GenBank/DDBJ databases">
        <authorList>
            <person name="Corre E."/>
            <person name="Pelletier E."/>
            <person name="Niang G."/>
            <person name="Scheremetjew M."/>
            <person name="Finn R."/>
            <person name="Kale V."/>
            <person name="Holt S."/>
            <person name="Cochrane G."/>
            <person name="Meng A."/>
            <person name="Brown T."/>
            <person name="Cohen L."/>
        </authorList>
    </citation>
    <scope>NUCLEOTIDE SEQUENCE</scope>
    <source>
        <strain evidence="1">CCAP 955/1</strain>
    </source>
</reference>
<name>A0A7S3H9C0_9STRA</name>